<evidence type="ECO:0008006" key="3">
    <source>
        <dbReference type="Google" id="ProtNLM"/>
    </source>
</evidence>
<keyword evidence="2" id="KW-1185">Reference proteome</keyword>
<gene>
    <name evidence="1" type="ORF">CBW65_02355</name>
</gene>
<proteinExistence type="predicted"/>
<name>A0A1Y0IKZ6_9BACL</name>
<dbReference type="OrthoDB" id="63962at2"/>
<organism evidence="1 2">
    <name type="scientific">Tumebacillus avium</name>
    <dbReference type="NCBI Taxonomy" id="1903704"/>
    <lineage>
        <taxon>Bacteria</taxon>
        <taxon>Bacillati</taxon>
        <taxon>Bacillota</taxon>
        <taxon>Bacilli</taxon>
        <taxon>Bacillales</taxon>
        <taxon>Alicyclobacillaceae</taxon>
        <taxon>Tumebacillus</taxon>
    </lineage>
</organism>
<dbReference type="Pfam" id="PF13618">
    <property type="entry name" value="Gluconate_2-dh3"/>
    <property type="match status" value="1"/>
</dbReference>
<reference evidence="2" key="1">
    <citation type="submission" date="2017-05" db="EMBL/GenBank/DDBJ databases">
        <authorList>
            <person name="Sung H."/>
        </authorList>
    </citation>
    <scope>NUCLEOTIDE SEQUENCE [LARGE SCALE GENOMIC DNA]</scope>
    <source>
        <strain evidence="2">AR23208</strain>
    </source>
</reference>
<protein>
    <recommendedName>
        <fullName evidence="3">Gluconate 2-dehydrogenase</fullName>
    </recommendedName>
</protein>
<evidence type="ECO:0000313" key="2">
    <source>
        <dbReference type="Proteomes" id="UP000195437"/>
    </source>
</evidence>
<dbReference type="AlphaFoldDB" id="A0A1Y0IKZ6"/>
<dbReference type="Proteomes" id="UP000195437">
    <property type="component" value="Chromosome"/>
</dbReference>
<evidence type="ECO:0000313" key="1">
    <source>
        <dbReference type="EMBL" id="ARU60034.1"/>
    </source>
</evidence>
<dbReference type="RefSeq" id="WP_087455422.1">
    <property type="nucleotide sequence ID" value="NZ_CP021434.1"/>
</dbReference>
<sequence length="199" mass="22372">MERRTHYPNYNVLNEQEHWDDHTREIVQKRLEIPGSFQKLTGEQADAIRAMAALFVDDGRRELLDYVVKHFDSKLKSDIGEAQRKAGVPPFKDLVKKGLAALDKLAQSEHGGAFAGLRPEQQTALLVGLENDTLTLPEADGMQVPSKPFFQKMLSESVSAYYSHPTVWSEIGYGGPAYPRGYIRSELGLTDPWEARKDA</sequence>
<dbReference type="KEGG" id="tum:CBW65_02355"/>
<dbReference type="InterPro" id="IPR027056">
    <property type="entry name" value="Gluconate_2DH_su3"/>
</dbReference>
<dbReference type="EMBL" id="CP021434">
    <property type="protein sequence ID" value="ARU60034.1"/>
    <property type="molecule type" value="Genomic_DNA"/>
</dbReference>
<accession>A0A1Y0IKZ6</accession>